<dbReference type="GeneID" id="105367351"/>
<dbReference type="RefSeq" id="XP_011504336.1">
    <property type="nucleotide sequence ID" value="XM_011506034.1"/>
</dbReference>
<feature type="coiled-coil region" evidence="1">
    <location>
        <begin position="913"/>
        <end position="958"/>
    </location>
</feature>
<feature type="region of interest" description="Disordered" evidence="2">
    <location>
        <begin position="131"/>
        <end position="214"/>
    </location>
</feature>
<feature type="compositionally biased region" description="Basic and acidic residues" evidence="2">
    <location>
        <begin position="152"/>
        <end position="182"/>
    </location>
</feature>
<dbReference type="InterPro" id="IPR040248">
    <property type="entry name" value="RRBP1"/>
</dbReference>
<reference evidence="4 5" key="1">
    <citation type="submission" date="2025-04" db="UniProtKB">
        <authorList>
            <consortium name="RefSeq"/>
        </authorList>
    </citation>
    <scope>IDENTIFICATION</scope>
</reference>
<dbReference type="RefSeq" id="XP_011504335.1">
    <property type="nucleotide sequence ID" value="XM_011506033.1"/>
</dbReference>
<feature type="compositionally biased region" description="Basic residues" evidence="2">
    <location>
        <begin position="29"/>
        <end position="41"/>
    </location>
</feature>
<accession>A0AAJ6YU08</accession>
<feature type="compositionally biased region" description="Low complexity" evidence="2">
    <location>
        <begin position="183"/>
        <end position="192"/>
    </location>
</feature>
<evidence type="ECO:0000256" key="1">
    <source>
        <dbReference type="SAM" id="Coils"/>
    </source>
</evidence>
<evidence type="ECO:0000313" key="3">
    <source>
        <dbReference type="Proteomes" id="UP000695007"/>
    </source>
</evidence>
<keyword evidence="3" id="KW-1185">Reference proteome</keyword>
<feature type="region of interest" description="Disordered" evidence="2">
    <location>
        <begin position="21"/>
        <end position="83"/>
    </location>
</feature>
<feature type="compositionally biased region" description="Basic residues" evidence="2">
    <location>
        <begin position="1198"/>
        <end position="1213"/>
    </location>
</feature>
<feature type="coiled-coil region" evidence="1">
    <location>
        <begin position="558"/>
        <end position="743"/>
    </location>
</feature>
<feature type="region of interest" description="Disordered" evidence="2">
    <location>
        <begin position="1187"/>
        <end position="1213"/>
    </location>
</feature>
<dbReference type="PANTHER" id="PTHR18939">
    <property type="entry name" value="RIBOSOME BINDING PROTEIN-1"/>
    <property type="match status" value="1"/>
</dbReference>
<feature type="coiled-coil region" evidence="1">
    <location>
        <begin position="301"/>
        <end position="519"/>
    </location>
</feature>
<dbReference type="KEGG" id="csol:105367351"/>
<dbReference type="AlphaFoldDB" id="A0AAJ6YU08"/>
<organism evidence="3 4">
    <name type="scientific">Ceratosolen solmsi marchali</name>
    <dbReference type="NCBI Taxonomy" id="326594"/>
    <lineage>
        <taxon>Eukaryota</taxon>
        <taxon>Metazoa</taxon>
        <taxon>Ecdysozoa</taxon>
        <taxon>Arthropoda</taxon>
        <taxon>Hexapoda</taxon>
        <taxon>Insecta</taxon>
        <taxon>Pterygota</taxon>
        <taxon>Neoptera</taxon>
        <taxon>Endopterygota</taxon>
        <taxon>Hymenoptera</taxon>
        <taxon>Apocrita</taxon>
        <taxon>Proctotrupomorpha</taxon>
        <taxon>Chalcidoidea</taxon>
        <taxon>Agaonidae</taxon>
        <taxon>Agaoninae</taxon>
        <taxon>Ceratosolen</taxon>
    </lineage>
</organism>
<name>A0AAJ6YU08_9HYME</name>
<dbReference type="Proteomes" id="UP000695007">
    <property type="component" value="Unplaced"/>
</dbReference>
<evidence type="ECO:0000313" key="4">
    <source>
        <dbReference type="RefSeq" id="XP_011504335.1"/>
    </source>
</evidence>
<keyword evidence="1" id="KW-0175">Coiled coil</keyword>
<gene>
    <name evidence="4 5" type="primary">LOC105367351</name>
</gene>
<feature type="compositionally biased region" description="Basic and acidic residues" evidence="2">
    <location>
        <begin position="193"/>
        <end position="214"/>
    </location>
</feature>
<sequence length="1213" mass="139336">MYSKIRHCHGPILSICEFLNAGKKEKNKDKKHKNKTGKKVKEKKEDKEEKDERAEHVQFEETPQILSPEPTMQDTGKISKKKGKVEKIKPILVNKDEATNLTNEYNSLQTVSHEESNHFDVIQPKDDLELIRSHSRENLHQISQSESIVNKSPKETPTKSKKNAKEKDSKKKDDHKDEKKEVVSSSVQQVNKENIKEIKEKPKESSRELKESKEPKEIIRETIIPVQSSNKESKKVKKKNDILAQIGGDKDGINFSLLKPLVQKAELSRTEIQFLIDQLLNKQQENPWEHAEWTESRADPVIKLKKQLAEKEKALKDEQEASVSVQNKLLELRAELNGERSRLTASVRQLEEALNAKITEAQTLHTRMQHILESHSAEKQGFSRQIEQLQSKINEDSAIIHKMQEDQGQTHGQMQQELIAQRKQLEVQFTQMRDNENALKAQLAQKHVEYQELQTVNITMSQELQATCESSTHEIEMLRQQITIMQEQIIHSEGQLQHYKETGDRLQDAHRQLEESRRAQSDMDHRIKSMLHHEQELQKKITWFQTELDAAKVAASETICLKEQLDKLQSELTKLKAEQLADSKENNSDNPDGANLTTVLKTKEEDLQQALSKLENVQLQYQKAQNDLKKFELESTETRNELKLTKSELARSQDNYKLSQNDLNKCQEELREIQQILAQTRAEFSKINSTTNSTKDTKSAEADLQIIRLQEENERLSVQLGGLKELQKQLREKNEQLSSQLTASTEHPAVEGRENGIEEKIKKNNIQLIESTNLLAQKEDQITALTTATTQKEEELDQLNIQVKSLRSEINYQHSIISRLQDDLKQQNSKYDDNVQKLKVEEQEATKALLQRIFPDIEVSEKSYDEWMKVFEEKVYTILNKLNKDVKSEDVTLELEKTNKNLQTIVNHYKQIIYDTEAMLNKLQSNIELEEKRWQTQIRQKETEISNLRVEIRDLQNKTSNNEFMGAYVYQSKDSTLQNSDGVEFAFNCIEKSLPTITSELQQKIADLESRLSEVEVLNKEADCESANDQSITEDAIETEKLQETNARLSQNLKNEISKRAALDEKIKELLVLVEVSESELYQEKQVVSQLQQELSQIKSETCGSSSSSDQSTLNGPPVTDSPLSEPMLGEKCLITALQKSRLKNTELEKCSLTEPDCSAKSQQDIDNSSLTSKLASNTCHMTDNSIKNSCNSLNGQQHKKHKKKRKGGSGKK</sequence>
<dbReference type="GO" id="GO:0005789">
    <property type="term" value="C:endoplasmic reticulum membrane"/>
    <property type="evidence" value="ECO:0007669"/>
    <property type="project" value="TreeGrafter"/>
</dbReference>
<dbReference type="PANTHER" id="PTHR18939:SF4">
    <property type="entry name" value="RIBOSOME-BINDING PROTEIN 1"/>
    <property type="match status" value="1"/>
</dbReference>
<feature type="compositionally biased region" description="Polar residues" evidence="2">
    <location>
        <begin position="1100"/>
        <end position="1115"/>
    </location>
</feature>
<protein>
    <submittedName>
        <fullName evidence="4 5">Early endosome antigen 1-like isoform X1</fullName>
    </submittedName>
</protein>
<feature type="compositionally biased region" description="Basic and acidic residues" evidence="2">
    <location>
        <begin position="42"/>
        <end position="59"/>
    </location>
</feature>
<feature type="region of interest" description="Disordered" evidence="2">
    <location>
        <begin position="1100"/>
        <end position="1126"/>
    </location>
</feature>
<proteinExistence type="predicted"/>
<evidence type="ECO:0000256" key="2">
    <source>
        <dbReference type="SAM" id="MobiDB-lite"/>
    </source>
</evidence>
<feature type="compositionally biased region" description="Polar residues" evidence="2">
    <location>
        <begin position="140"/>
        <end position="149"/>
    </location>
</feature>
<evidence type="ECO:0000313" key="5">
    <source>
        <dbReference type="RefSeq" id="XP_011504336.1"/>
    </source>
</evidence>
<feature type="coiled-coil region" evidence="1">
    <location>
        <begin position="789"/>
        <end position="841"/>
    </location>
</feature>